<dbReference type="PROSITE" id="PS51312">
    <property type="entry name" value="SB"/>
    <property type="match status" value="1"/>
</dbReference>
<feature type="compositionally biased region" description="Low complexity" evidence="8">
    <location>
        <begin position="347"/>
        <end position="371"/>
    </location>
</feature>
<evidence type="ECO:0000256" key="6">
    <source>
        <dbReference type="ARBA" id="ARBA00023054"/>
    </source>
</evidence>
<feature type="compositionally biased region" description="Pro residues" evidence="8">
    <location>
        <begin position="217"/>
        <end position="227"/>
    </location>
</feature>
<feature type="compositionally biased region" description="Low complexity" evidence="8">
    <location>
        <begin position="302"/>
        <end position="316"/>
    </location>
</feature>
<dbReference type="Proteomes" id="UP000799437">
    <property type="component" value="Unassembled WGS sequence"/>
</dbReference>
<evidence type="ECO:0000256" key="5">
    <source>
        <dbReference type="ARBA" id="ARBA00022927"/>
    </source>
</evidence>
<dbReference type="PANTHER" id="PTHR23306:SF3">
    <property type="entry name" value="TUMOR SUPPRESSOR PROTEIN 101"/>
    <property type="match status" value="1"/>
</dbReference>
<dbReference type="GO" id="GO:0043162">
    <property type="term" value="P:ubiquitin-dependent protein catabolic process via the multivesicular body sorting pathway"/>
    <property type="evidence" value="ECO:0007669"/>
    <property type="project" value="UniProtKB-ARBA"/>
</dbReference>
<proteinExistence type="inferred from homology"/>
<evidence type="ECO:0000256" key="8">
    <source>
        <dbReference type="SAM" id="MobiDB-lite"/>
    </source>
</evidence>
<keyword evidence="4" id="KW-0967">Endosome</keyword>
<evidence type="ECO:0000256" key="7">
    <source>
        <dbReference type="PROSITE-ProRule" id="PRU00644"/>
    </source>
</evidence>
<dbReference type="RefSeq" id="XP_033601516.1">
    <property type="nucleotide sequence ID" value="XM_033746846.1"/>
</dbReference>
<dbReference type="Pfam" id="PF05743">
    <property type="entry name" value="UEV"/>
    <property type="match status" value="1"/>
</dbReference>
<keyword evidence="12" id="KW-1185">Reference proteome</keyword>
<dbReference type="GO" id="GO:0043130">
    <property type="term" value="F:ubiquitin binding"/>
    <property type="evidence" value="ECO:0007669"/>
    <property type="project" value="TreeGrafter"/>
</dbReference>
<dbReference type="Pfam" id="PF09454">
    <property type="entry name" value="Vps23_core"/>
    <property type="match status" value="1"/>
</dbReference>
<comment type="subcellular location">
    <subcellularLocation>
        <location evidence="1">Endosome</location>
    </subcellularLocation>
</comment>
<evidence type="ECO:0000313" key="11">
    <source>
        <dbReference type="EMBL" id="KAF2759065.1"/>
    </source>
</evidence>
<dbReference type="GO" id="GO:0000813">
    <property type="term" value="C:ESCRT I complex"/>
    <property type="evidence" value="ECO:0007669"/>
    <property type="project" value="TreeGrafter"/>
</dbReference>
<dbReference type="InterPro" id="IPR052070">
    <property type="entry name" value="ESCRT-I_UEV_domain"/>
</dbReference>
<dbReference type="InterPro" id="IPR016135">
    <property type="entry name" value="UBQ-conjugating_enzyme/RWD"/>
</dbReference>
<feature type="compositionally biased region" description="Low complexity" evidence="8">
    <location>
        <begin position="154"/>
        <end position="164"/>
    </location>
</feature>
<dbReference type="SUPFAM" id="SSF140111">
    <property type="entry name" value="Endosomal sorting complex assembly domain"/>
    <property type="match status" value="1"/>
</dbReference>
<organism evidence="11 12">
    <name type="scientific">Pseudovirgaria hyperparasitica</name>
    <dbReference type="NCBI Taxonomy" id="470096"/>
    <lineage>
        <taxon>Eukaryota</taxon>
        <taxon>Fungi</taxon>
        <taxon>Dikarya</taxon>
        <taxon>Ascomycota</taxon>
        <taxon>Pezizomycotina</taxon>
        <taxon>Dothideomycetes</taxon>
        <taxon>Dothideomycetes incertae sedis</taxon>
        <taxon>Acrospermales</taxon>
        <taxon>Acrospermaceae</taxon>
        <taxon>Pseudovirgaria</taxon>
    </lineage>
</organism>
<accession>A0A6A6W937</accession>
<protein>
    <submittedName>
        <fullName evidence="11">UEV-domain-containing protein</fullName>
    </submittedName>
</protein>
<feature type="region of interest" description="Disordered" evidence="8">
    <location>
        <begin position="147"/>
        <end position="404"/>
    </location>
</feature>
<feature type="domain" description="SB" evidence="9">
    <location>
        <begin position="497"/>
        <end position="565"/>
    </location>
</feature>
<comment type="similarity">
    <text evidence="2">Belongs to the ubiquitin-conjugating enzyme family. UEV subfamily.</text>
</comment>
<keyword evidence="3 7" id="KW-0813">Transport</keyword>
<keyword evidence="5 7" id="KW-0653">Protein transport</keyword>
<evidence type="ECO:0000259" key="9">
    <source>
        <dbReference type="PROSITE" id="PS51312"/>
    </source>
</evidence>
<evidence type="ECO:0000256" key="4">
    <source>
        <dbReference type="ARBA" id="ARBA00022753"/>
    </source>
</evidence>
<evidence type="ECO:0000259" key="10">
    <source>
        <dbReference type="PROSITE" id="PS51322"/>
    </source>
</evidence>
<dbReference type="InterPro" id="IPR037202">
    <property type="entry name" value="ESCRT_assembly_dom"/>
</dbReference>
<evidence type="ECO:0000256" key="2">
    <source>
        <dbReference type="ARBA" id="ARBA00009594"/>
    </source>
</evidence>
<dbReference type="GO" id="GO:0006886">
    <property type="term" value="P:intracellular protein transport"/>
    <property type="evidence" value="ECO:0007669"/>
    <property type="project" value="UniProtKB-ARBA"/>
</dbReference>
<dbReference type="CDD" id="cd11685">
    <property type="entry name" value="UEV_TSG101-like"/>
    <property type="match status" value="1"/>
</dbReference>
<dbReference type="SUPFAM" id="SSF54495">
    <property type="entry name" value="UBC-like"/>
    <property type="match status" value="1"/>
</dbReference>
<dbReference type="PROSITE" id="PS51322">
    <property type="entry name" value="UEV"/>
    <property type="match status" value="1"/>
</dbReference>
<keyword evidence="6" id="KW-0175">Coiled coil</keyword>
<dbReference type="GeneID" id="54487900"/>
<dbReference type="PANTHER" id="PTHR23306">
    <property type="entry name" value="TUMOR SUSCEPTIBILITY GENE 101 PROTEIN-RELATED"/>
    <property type="match status" value="1"/>
</dbReference>
<evidence type="ECO:0000256" key="3">
    <source>
        <dbReference type="ARBA" id="ARBA00022448"/>
    </source>
</evidence>
<dbReference type="EMBL" id="ML996570">
    <property type="protein sequence ID" value="KAF2759065.1"/>
    <property type="molecule type" value="Genomic_DNA"/>
</dbReference>
<dbReference type="OrthoDB" id="306304at2759"/>
<dbReference type="Gene3D" id="6.10.140.820">
    <property type="match status" value="1"/>
</dbReference>
<feature type="compositionally biased region" description="Low complexity" evidence="8">
    <location>
        <begin position="184"/>
        <end position="197"/>
    </location>
</feature>
<reference evidence="11" key="1">
    <citation type="journal article" date="2020" name="Stud. Mycol.">
        <title>101 Dothideomycetes genomes: a test case for predicting lifestyles and emergence of pathogens.</title>
        <authorList>
            <person name="Haridas S."/>
            <person name="Albert R."/>
            <person name="Binder M."/>
            <person name="Bloem J."/>
            <person name="Labutti K."/>
            <person name="Salamov A."/>
            <person name="Andreopoulos B."/>
            <person name="Baker S."/>
            <person name="Barry K."/>
            <person name="Bills G."/>
            <person name="Bluhm B."/>
            <person name="Cannon C."/>
            <person name="Castanera R."/>
            <person name="Culley D."/>
            <person name="Daum C."/>
            <person name="Ezra D."/>
            <person name="Gonzalez J."/>
            <person name="Henrissat B."/>
            <person name="Kuo A."/>
            <person name="Liang C."/>
            <person name="Lipzen A."/>
            <person name="Lutzoni F."/>
            <person name="Magnuson J."/>
            <person name="Mondo S."/>
            <person name="Nolan M."/>
            <person name="Ohm R."/>
            <person name="Pangilinan J."/>
            <person name="Park H.-J."/>
            <person name="Ramirez L."/>
            <person name="Alfaro M."/>
            <person name="Sun H."/>
            <person name="Tritt A."/>
            <person name="Yoshinaga Y."/>
            <person name="Zwiers L.-H."/>
            <person name="Turgeon B."/>
            <person name="Goodwin S."/>
            <person name="Spatafora J."/>
            <person name="Crous P."/>
            <person name="Grigoriev I."/>
        </authorList>
    </citation>
    <scope>NUCLEOTIDE SEQUENCE</scope>
    <source>
        <strain evidence="11">CBS 121739</strain>
    </source>
</reference>
<dbReference type="InterPro" id="IPR008883">
    <property type="entry name" value="UEV_N"/>
</dbReference>
<gene>
    <name evidence="11" type="ORF">EJ05DRAFT_499490</name>
</gene>
<dbReference type="AlphaFoldDB" id="A0A6A6W937"/>
<name>A0A6A6W937_9PEZI</name>
<feature type="compositionally biased region" description="Low complexity" evidence="8">
    <location>
        <begin position="250"/>
        <end position="282"/>
    </location>
</feature>
<feature type="compositionally biased region" description="Pro residues" evidence="8">
    <location>
        <begin position="198"/>
        <end position="207"/>
    </location>
</feature>
<feature type="domain" description="UEV" evidence="10">
    <location>
        <begin position="7"/>
        <end position="152"/>
    </location>
</feature>
<sequence length="568" mass="62971">MSALPDSVLNWLYGQLSTSYLDANRTYSDIVESLSNYRSLRPRTEVYTYENGQSALFINISGTIPVQFRGVVYRFPVTIWVPYAYPREAPMVYVTPSQDMVVTPGQHVSGDGRVYHPYLAQWGQYWDKSSLSDFISVLRGVFAKEPPVRTKQHPQFTSPQTTQPSPQPPPVPPPPEELRRANHHTPTPANTTPSNGAPQPPPKPPKPYSSTGSPIPGSAPPPPPKPPHSSQQDYTQVQQRHSWQQAHDLQAPQQSQSQHPPQRQSSLSQPPRPQIQPQYNRQGQFSSPVSPITPISAPRGPVPQFQQQQPQPYQPQVHSGLRQSQQTLHDTALPQPHPHYHPSGHLQHQSYPSQPQPHSQSQPSKPKQPIPDLLDAPLDVTLPSQDPSHAHLPAPPIPPNPEKDALLRTLSTALTSRISTTINANTAAIPALRSQQTALGQAHNQLQSELHELQQLDATLAANEQIIREAMLTADRVMDEAKRRKVPDVDEVLVAPTVVGGQLYTLCAEERAVGDALFVLGRGLDRGRVGADIFVKQTRSLAREQFLKKALIKKIARGMGLEVYDYGR</sequence>
<feature type="compositionally biased region" description="Pro residues" evidence="8">
    <location>
        <begin position="165"/>
        <end position="175"/>
    </location>
</feature>
<evidence type="ECO:0000313" key="12">
    <source>
        <dbReference type="Proteomes" id="UP000799437"/>
    </source>
</evidence>
<evidence type="ECO:0000256" key="1">
    <source>
        <dbReference type="ARBA" id="ARBA00004177"/>
    </source>
</evidence>
<dbReference type="Gene3D" id="3.10.110.10">
    <property type="entry name" value="Ubiquitin Conjugating Enzyme"/>
    <property type="match status" value="1"/>
</dbReference>
<feature type="compositionally biased region" description="Polar residues" evidence="8">
    <location>
        <begin position="231"/>
        <end position="247"/>
    </location>
</feature>
<dbReference type="InterPro" id="IPR017916">
    <property type="entry name" value="SB_dom"/>
</dbReference>
<dbReference type="GO" id="GO:0072666">
    <property type="term" value="P:establishment of protein localization to vacuole"/>
    <property type="evidence" value="ECO:0007669"/>
    <property type="project" value="UniProtKB-ARBA"/>
</dbReference>